<organism evidence="1 2">
    <name type="scientific">Fodinibius sediminis</name>
    <dbReference type="NCBI Taxonomy" id="1214077"/>
    <lineage>
        <taxon>Bacteria</taxon>
        <taxon>Pseudomonadati</taxon>
        <taxon>Balneolota</taxon>
        <taxon>Balneolia</taxon>
        <taxon>Balneolales</taxon>
        <taxon>Balneolaceae</taxon>
        <taxon>Fodinibius</taxon>
    </lineage>
</organism>
<proteinExistence type="predicted"/>
<dbReference type="EMBL" id="FXTH01000013">
    <property type="protein sequence ID" value="SMO79333.1"/>
    <property type="molecule type" value="Genomic_DNA"/>
</dbReference>
<gene>
    <name evidence="1" type="ORF">SAMN06265218_113119</name>
</gene>
<dbReference type="AlphaFoldDB" id="A0A521E5W4"/>
<reference evidence="1 2" key="1">
    <citation type="submission" date="2017-05" db="EMBL/GenBank/DDBJ databases">
        <authorList>
            <person name="Varghese N."/>
            <person name="Submissions S."/>
        </authorList>
    </citation>
    <scope>NUCLEOTIDE SEQUENCE [LARGE SCALE GENOMIC DNA]</scope>
    <source>
        <strain evidence="1 2">DSM 21194</strain>
    </source>
</reference>
<evidence type="ECO:0000313" key="1">
    <source>
        <dbReference type="EMBL" id="SMO79333.1"/>
    </source>
</evidence>
<accession>A0A521E5W4</accession>
<name>A0A521E5W4_9BACT</name>
<keyword evidence="2" id="KW-1185">Reference proteome</keyword>
<evidence type="ECO:0000313" key="2">
    <source>
        <dbReference type="Proteomes" id="UP000317593"/>
    </source>
</evidence>
<protein>
    <submittedName>
        <fullName evidence="1">Uncharacterized protein</fullName>
    </submittedName>
</protein>
<dbReference type="Proteomes" id="UP000317593">
    <property type="component" value="Unassembled WGS sequence"/>
</dbReference>
<sequence length="38" mass="4504">MPLSEIRSLKLAVRDLFLFIESKNKTEFNYSKVNNETK</sequence>